<evidence type="ECO:0000313" key="4">
    <source>
        <dbReference type="EMBL" id="OAM87385.1"/>
    </source>
</evidence>
<evidence type="ECO:0000256" key="1">
    <source>
        <dbReference type="ARBA" id="ARBA00022801"/>
    </source>
</evidence>
<name>A0A178IE12_9BACT</name>
<proteinExistence type="predicted"/>
<dbReference type="STRING" id="1184151.AW736_23375"/>
<reference evidence="4 5" key="1">
    <citation type="submission" date="2016-01" db="EMBL/GenBank/DDBJ databases">
        <title>High potential of lignocellulose degradation of a new Verrucomicrobia species.</title>
        <authorList>
            <person name="Wang Y."/>
            <person name="Shi Y."/>
            <person name="Qiu Z."/>
            <person name="Liu S."/>
            <person name="Yang H."/>
        </authorList>
    </citation>
    <scope>NUCLEOTIDE SEQUENCE [LARGE SCALE GENOMIC DNA]</scope>
    <source>
        <strain evidence="4 5">TSB47</strain>
    </source>
</reference>
<dbReference type="GO" id="GO:0016787">
    <property type="term" value="F:hydrolase activity"/>
    <property type="evidence" value="ECO:0007669"/>
    <property type="project" value="UniProtKB-KW"/>
</dbReference>
<dbReference type="EMBL" id="LRRQ01000174">
    <property type="protein sequence ID" value="OAM87385.1"/>
    <property type="molecule type" value="Genomic_DNA"/>
</dbReference>
<dbReference type="InterPro" id="IPR020084">
    <property type="entry name" value="NUDIX_hydrolase_CS"/>
</dbReference>
<dbReference type="CDD" id="cd04692">
    <property type="entry name" value="NUDIX_Hydrolase"/>
    <property type="match status" value="1"/>
</dbReference>
<dbReference type="PROSITE" id="PS00893">
    <property type="entry name" value="NUDIX_BOX"/>
    <property type="match status" value="1"/>
</dbReference>
<dbReference type="Gene3D" id="3.90.79.10">
    <property type="entry name" value="Nucleoside Triphosphate Pyrophosphohydrolase"/>
    <property type="match status" value="1"/>
</dbReference>
<evidence type="ECO:0000256" key="2">
    <source>
        <dbReference type="SAM" id="MobiDB-lite"/>
    </source>
</evidence>
<keyword evidence="1" id="KW-0378">Hydrolase</keyword>
<dbReference type="SUPFAM" id="SSF55811">
    <property type="entry name" value="Nudix"/>
    <property type="match status" value="1"/>
</dbReference>
<feature type="domain" description="Nudix hydrolase" evidence="3">
    <location>
        <begin position="49"/>
        <end position="180"/>
    </location>
</feature>
<organism evidence="4 5">
    <name type="scientific">Termitidicoccus mucosus</name>
    <dbReference type="NCBI Taxonomy" id="1184151"/>
    <lineage>
        <taxon>Bacteria</taxon>
        <taxon>Pseudomonadati</taxon>
        <taxon>Verrucomicrobiota</taxon>
        <taxon>Opitutia</taxon>
        <taxon>Opitutales</taxon>
        <taxon>Opitutaceae</taxon>
        <taxon>Termitidicoccus</taxon>
    </lineage>
</organism>
<dbReference type="Pfam" id="PF00293">
    <property type="entry name" value="NUDIX"/>
    <property type="match status" value="1"/>
</dbReference>
<dbReference type="Proteomes" id="UP000078486">
    <property type="component" value="Unassembled WGS sequence"/>
</dbReference>
<evidence type="ECO:0000313" key="5">
    <source>
        <dbReference type="Proteomes" id="UP000078486"/>
    </source>
</evidence>
<comment type="caution">
    <text evidence="4">The sequence shown here is derived from an EMBL/GenBank/DDBJ whole genome shotgun (WGS) entry which is preliminary data.</text>
</comment>
<evidence type="ECO:0000259" key="3">
    <source>
        <dbReference type="PROSITE" id="PS51462"/>
    </source>
</evidence>
<dbReference type="RefSeq" id="WP_068772851.1">
    <property type="nucleotide sequence ID" value="NZ_CP109796.1"/>
</dbReference>
<keyword evidence="5" id="KW-1185">Reference proteome</keyword>
<dbReference type="InterPro" id="IPR000086">
    <property type="entry name" value="NUDIX_hydrolase_dom"/>
</dbReference>
<dbReference type="PROSITE" id="PS51462">
    <property type="entry name" value="NUDIX"/>
    <property type="match status" value="1"/>
</dbReference>
<protein>
    <recommendedName>
        <fullName evidence="3">Nudix hydrolase domain-containing protein</fullName>
    </recommendedName>
</protein>
<dbReference type="AlphaFoldDB" id="A0A178IE12"/>
<dbReference type="InterPro" id="IPR015797">
    <property type="entry name" value="NUDIX_hydrolase-like_dom_sf"/>
</dbReference>
<dbReference type="PANTHER" id="PTHR10885:SF0">
    <property type="entry name" value="ISOPENTENYL-DIPHOSPHATE DELTA-ISOMERASE"/>
    <property type="match status" value="1"/>
</dbReference>
<gene>
    <name evidence="4" type="ORF">AW736_23375</name>
</gene>
<dbReference type="OrthoDB" id="9804563at2"/>
<sequence>MQAASPAASGAARTPPGPAQRDDEVFDVVNERDEVTGQATRGEVHARKLFHRAVHVLARGADGRVFLQKRSLAKDTSPGRWDSSCSGHVDAGEDYAAAAVRELREEIGAHIAGPEHLTPLFKLSPHAQNGWEFVSVYWIRHDGPFELNPAEIERGEWWTPGDVTRAIAAQPGDFSSTFRMAWERFAQVTSAK</sequence>
<dbReference type="PANTHER" id="PTHR10885">
    <property type="entry name" value="ISOPENTENYL-DIPHOSPHATE DELTA-ISOMERASE"/>
    <property type="match status" value="1"/>
</dbReference>
<feature type="compositionally biased region" description="Low complexity" evidence="2">
    <location>
        <begin position="1"/>
        <end position="14"/>
    </location>
</feature>
<feature type="region of interest" description="Disordered" evidence="2">
    <location>
        <begin position="1"/>
        <end position="25"/>
    </location>
</feature>
<accession>A0A178IE12</accession>